<dbReference type="EMBL" id="QEAS01000014">
    <property type="protein sequence ID" value="PWG79457.1"/>
    <property type="molecule type" value="Genomic_DNA"/>
</dbReference>
<dbReference type="RefSeq" id="WP_109417000.1">
    <property type="nucleotide sequence ID" value="NZ_QEAS01000014.1"/>
</dbReference>
<dbReference type="Pfam" id="PF09413">
    <property type="entry name" value="DUF2007"/>
    <property type="match status" value="1"/>
</dbReference>
<evidence type="ECO:0000313" key="3">
    <source>
        <dbReference type="Proteomes" id="UP000245647"/>
    </source>
</evidence>
<organism evidence="2 3">
    <name type="scientific">Pararcticibacter amylolyticus</name>
    <dbReference type="NCBI Taxonomy" id="2173175"/>
    <lineage>
        <taxon>Bacteria</taxon>
        <taxon>Pseudomonadati</taxon>
        <taxon>Bacteroidota</taxon>
        <taxon>Sphingobacteriia</taxon>
        <taxon>Sphingobacteriales</taxon>
        <taxon>Sphingobacteriaceae</taxon>
        <taxon>Pararcticibacter</taxon>
    </lineage>
</organism>
<proteinExistence type="predicted"/>
<evidence type="ECO:0000313" key="2">
    <source>
        <dbReference type="EMBL" id="PWG79457.1"/>
    </source>
</evidence>
<protein>
    <recommendedName>
        <fullName evidence="1">DUF2007 domain-containing protein</fullName>
    </recommendedName>
</protein>
<reference evidence="2 3" key="1">
    <citation type="submission" date="2018-04" db="EMBL/GenBank/DDBJ databases">
        <title>Pedobacter chongqingensis sp. nov., isolated from a rottenly hemp rope.</title>
        <authorList>
            <person name="Cai Y."/>
        </authorList>
    </citation>
    <scope>NUCLEOTIDE SEQUENCE [LARGE SCALE GENOMIC DNA]</scope>
    <source>
        <strain evidence="2 3">FJ4-8</strain>
    </source>
</reference>
<evidence type="ECO:0000259" key="1">
    <source>
        <dbReference type="Pfam" id="PF09413"/>
    </source>
</evidence>
<gene>
    <name evidence="2" type="ORF">DDR33_17010</name>
</gene>
<dbReference type="InterPro" id="IPR018551">
    <property type="entry name" value="DUF2007"/>
</dbReference>
<keyword evidence="3" id="KW-1185">Reference proteome</keyword>
<dbReference type="NCBIfam" id="NF040569">
    <property type="entry name" value="DUF2007_rel"/>
    <property type="match status" value="1"/>
</dbReference>
<sequence length="79" mass="8788">MENRDELAPVEVFAGDYWEASIIKEMLEDNNIRAFFKDEILGSILPHYVAAGGAGAVKIVVSKSEEAESLKIIKEYKEA</sequence>
<accession>A0A2U2PDJ0</accession>
<name>A0A2U2PDJ0_9SPHI</name>
<dbReference type="OrthoDB" id="797774at2"/>
<comment type="caution">
    <text evidence="2">The sequence shown here is derived from an EMBL/GenBank/DDBJ whole genome shotgun (WGS) entry which is preliminary data.</text>
</comment>
<dbReference type="Proteomes" id="UP000245647">
    <property type="component" value="Unassembled WGS sequence"/>
</dbReference>
<feature type="domain" description="DUF2007" evidence="1">
    <location>
        <begin position="12"/>
        <end position="76"/>
    </location>
</feature>
<dbReference type="AlphaFoldDB" id="A0A2U2PDJ0"/>